<evidence type="ECO:0000259" key="9">
    <source>
        <dbReference type="PROSITE" id="PS51987"/>
    </source>
</evidence>
<keyword evidence="3" id="KW-0436">Ligase</keyword>
<dbReference type="InterPro" id="IPR008147">
    <property type="entry name" value="Gln_synt_N"/>
</dbReference>
<organism evidence="11">
    <name type="scientific">freshwater metagenome</name>
    <dbReference type="NCBI Taxonomy" id="449393"/>
    <lineage>
        <taxon>unclassified sequences</taxon>
        <taxon>metagenomes</taxon>
        <taxon>ecological metagenomes</taxon>
    </lineage>
</organism>
<evidence type="ECO:0000256" key="1">
    <source>
        <dbReference type="ARBA" id="ARBA00001946"/>
    </source>
</evidence>
<comment type="similarity">
    <text evidence="2">Belongs to the glutamine synthetase family.</text>
</comment>
<evidence type="ECO:0000256" key="4">
    <source>
        <dbReference type="ARBA" id="ARBA00022723"/>
    </source>
</evidence>
<dbReference type="SUPFAM" id="SSF54368">
    <property type="entry name" value="Glutamine synthetase, N-terminal domain"/>
    <property type="match status" value="1"/>
</dbReference>
<dbReference type="GO" id="GO:0005524">
    <property type="term" value="F:ATP binding"/>
    <property type="evidence" value="ECO:0007669"/>
    <property type="project" value="UniProtKB-KW"/>
</dbReference>
<evidence type="ECO:0000256" key="5">
    <source>
        <dbReference type="ARBA" id="ARBA00022741"/>
    </source>
</evidence>
<evidence type="ECO:0000313" key="10">
    <source>
        <dbReference type="EMBL" id="CAB4551806.1"/>
    </source>
</evidence>
<dbReference type="FunFam" id="3.30.590.10:FF:000003">
    <property type="entry name" value="Glutamine synthetase 2"/>
    <property type="match status" value="1"/>
</dbReference>
<comment type="cofactor">
    <cofactor evidence="1">
        <name>Mg(2+)</name>
        <dbReference type="ChEBI" id="CHEBI:18420"/>
    </cofactor>
</comment>
<dbReference type="AlphaFoldDB" id="A0A6J6L3U1"/>
<gene>
    <name evidence="10" type="ORF">UFOPK1572_00221</name>
    <name evidence="11" type="ORF">UFOPK2169_01090</name>
</gene>
<dbReference type="PANTHER" id="PTHR43785">
    <property type="entry name" value="GAMMA-GLUTAMYLPUTRESCINE SYNTHETASE"/>
    <property type="match status" value="1"/>
</dbReference>
<keyword evidence="6" id="KW-0067">ATP-binding</keyword>
<dbReference type="InterPro" id="IPR014746">
    <property type="entry name" value="Gln_synth/guanido_kin_cat_dom"/>
</dbReference>
<dbReference type="PANTHER" id="PTHR43785:SF12">
    <property type="entry name" value="TYPE-1 GLUTAMINE SYNTHETASE 2"/>
    <property type="match status" value="1"/>
</dbReference>
<dbReference type="GO" id="GO:0046872">
    <property type="term" value="F:metal ion binding"/>
    <property type="evidence" value="ECO:0007669"/>
    <property type="project" value="UniProtKB-KW"/>
</dbReference>
<dbReference type="GO" id="GO:0006542">
    <property type="term" value="P:glutamine biosynthetic process"/>
    <property type="evidence" value="ECO:0007669"/>
    <property type="project" value="InterPro"/>
</dbReference>
<evidence type="ECO:0000313" key="11">
    <source>
        <dbReference type="EMBL" id="CAB4656226.1"/>
    </source>
</evidence>
<reference evidence="11" key="1">
    <citation type="submission" date="2020-05" db="EMBL/GenBank/DDBJ databases">
        <authorList>
            <person name="Chiriac C."/>
            <person name="Salcher M."/>
            <person name="Ghai R."/>
            <person name="Kavagutti S V."/>
        </authorList>
    </citation>
    <scope>NUCLEOTIDE SEQUENCE</scope>
</reference>
<feature type="domain" description="GS beta-grasp" evidence="8">
    <location>
        <begin position="26"/>
        <end position="111"/>
    </location>
</feature>
<evidence type="ECO:0000256" key="7">
    <source>
        <dbReference type="ARBA" id="ARBA00022842"/>
    </source>
</evidence>
<dbReference type="GO" id="GO:0004356">
    <property type="term" value="F:glutamine synthetase activity"/>
    <property type="evidence" value="ECO:0007669"/>
    <property type="project" value="InterPro"/>
</dbReference>
<evidence type="ECO:0000259" key="8">
    <source>
        <dbReference type="PROSITE" id="PS51986"/>
    </source>
</evidence>
<accession>A0A6J6L3U1</accession>
<dbReference type="EMBL" id="CAEZTC010000016">
    <property type="protein sequence ID" value="CAB4551806.1"/>
    <property type="molecule type" value="Genomic_DNA"/>
</dbReference>
<dbReference type="InterPro" id="IPR036651">
    <property type="entry name" value="Gln_synt_N_sf"/>
</dbReference>
<dbReference type="Gene3D" id="3.30.590.10">
    <property type="entry name" value="Glutamine synthetase/guanido kinase, catalytic domain"/>
    <property type="match status" value="1"/>
</dbReference>
<keyword evidence="4" id="KW-0479">Metal-binding</keyword>
<dbReference type="Pfam" id="PF00120">
    <property type="entry name" value="Gln-synt_C"/>
    <property type="match status" value="1"/>
</dbReference>
<evidence type="ECO:0000256" key="3">
    <source>
        <dbReference type="ARBA" id="ARBA00022598"/>
    </source>
</evidence>
<evidence type="ECO:0000256" key="6">
    <source>
        <dbReference type="ARBA" id="ARBA00022840"/>
    </source>
</evidence>
<dbReference type="InterPro" id="IPR008146">
    <property type="entry name" value="Gln_synth_cat_dom"/>
</dbReference>
<dbReference type="Pfam" id="PF03951">
    <property type="entry name" value="Gln-synt_N"/>
    <property type="match status" value="1"/>
</dbReference>
<proteinExistence type="inferred from homology"/>
<keyword evidence="5" id="KW-0547">Nucleotide-binding</keyword>
<dbReference type="SMART" id="SM01230">
    <property type="entry name" value="Gln-synt_C"/>
    <property type="match status" value="1"/>
</dbReference>
<dbReference type="EMBL" id="CAEZWE010000043">
    <property type="protein sequence ID" value="CAB4656226.1"/>
    <property type="molecule type" value="Genomic_DNA"/>
</dbReference>
<sequence length="455" mass="51241">MWGQTEGMGEMLDQHRDYVLRTVEERGVRLVRLWFTDVLGTLKSFAITPAELENALNDGMSFDGSSIDGYSRTEESDVLAIPDPNTFEVLPWVDPKTAEARVFCDIHNLDGTTFGGDPRQVLRRNLDAARADGFEFLIAPDIEYFYFETPKKGEAPVPLDEGGFFDLTTTDVASSLRKETIRTLEVLGIPVEYSFHEDAPSQQEIDLRHTDALTMADSVMTFRMIVKEIAAMHNVHATFMPKPLEGVQGSGMHLHLSLFKDNTNAFYSEDDPHHLSPIAKSFMAGLLHHAGEITAITNQYVNSYKRLVPGFEAPVHVSWARNNRSGLIRVPIPKRGNPNATRIEYRSPDPACNPYLAFSVLLAAGMKGIREGYTLPAEADANLFRMSDAELAKLGVTQLPQSLSDALKLMEKSELVVEALGEHIVDWFLRNKRREWMEYKTQVTPYELNRYLRSL</sequence>
<dbReference type="SUPFAM" id="SSF55931">
    <property type="entry name" value="Glutamine synthetase/guanido kinase"/>
    <property type="match status" value="1"/>
</dbReference>
<dbReference type="PROSITE" id="PS51986">
    <property type="entry name" value="GS_BETA_GRASP"/>
    <property type="match status" value="1"/>
</dbReference>
<feature type="domain" description="GS catalytic" evidence="9">
    <location>
        <begin position="118"/>
        <end position="455"/>
    </location>
</feature>
<name>A0A6J6L3U1_9ZZZZ</name>
<dbReference type="Gene3D" id="3.10.20.70">
    <property type="entry name" value="Glutamine synthetase, N-terminal domain"/>
    <property type="match status" value="1"/>
</dbReference>
<keyword evidence="7" id="KW-0460">Magnesium</keyword>
<dbReference type="PROSITE" id="PS51987">
    <property type="entry name" value="GS_CATALYTIC"/>
    <property type="match status" value="1"/>
</dbReference>
<evidence type="ECO:0000256" key="2">
    <source>
        <dbReference type="ARBA" id="ARBA00009897"/>
    </source>
</evidence>
<protein>
    <submittedName>
        <fullName evidence="11">Unannotated protein</fullName>
    </submittedName>
</protein>